<feature type="domain" description="SpoVT-AbrB" evidence="8">
    <location>
        <begin position="75"/>
        <end position="118"/>
    </location>
</feature>
<sequence>MFMGEYIHTIDTKGRIIMPSKFREELGDDFVITLGLDGCLFVYPNEEWMNFVNQLKTLPGNKEARQLQRYFMAGAANCEVDKQGRVLIPSKLRETAALEKDIVFVGVLSKIEIWSKERWDSNNNYENMDQIAEHMADFGLSF</sequence>
<dbReference type="GO" id="GO:0005737">
    <property type="term" value="C:cytoplasm"/>
    <property type="evidence" value="ECO:0007669"/>
    <property type="project" value="UniProtKB-UniRule"/>
</dbReference>
<dbReference type="InterPro" id="IPR007159">
    <property type="entry name" value="SpoVT-AbrB_dom"/>
</dbReference>
<dbReference type="InterPro" id="IPR020603">
    <property type="entry name" value="MraZ_dom"/>
</dbReference>
<keyword evidence="6 7" id="KW-0804">Transcription</keyword>
<keyword evidence="10" id="KW-1185">Reference proteome</keyword>
<dbReference type="InterPro" id="IPR037914">
    <property type="entry name" value="SpoVT-AbrB_sf"/>
</dbReference>
<keyword evidence="4 7" id="KW-0805">Transcription regulation</keyword>
<gene>
    <name evidence="7" type="primary">mraZ</name>
    <name evidence="9" type="ORF">SAMN02745136_01319</name>
</gene>
<dbReference type="GO" id="GO:0000976">
    <property type="term" value="F:transcription cis-regulatory region binding"/>
    <property type="evidence" value="ECO:0007669"/>
    <property type="project" value="TreeGrafter"/>
</dbReference>
<dbReference type="SUPFAM" id="SSF89447">
    <property type="entry name" value="AbrB/MazE/MraZ-like"/>
    <property type="match status" value="1"/>
</dbReference>
<dbReference type="InterPro" id="IPR035642">
    <property type="entry name" value="MraZ_N"/>
</dbReference>
<evidence type="ECO:0000313" key="9">
    <source>
        <dbReference type="EMBL" id="SHJ95555.1"/>
    </source>
</evidence>
<feature type="domain" description="SpoVT-AbrB" evidence="8">
    <location>
        <begin position="5"/>
        <end position="47"/>
    </location>
</feature>
<evidence type="ECO:0000256" key="2">
    <source>
        <dbReference type="ARBA" id="ARBA00022490"/>
    </source>
</evidence>
<dbReference type="GO" id="GO:2000143">
    <property type="term" value="P:negative regulation of DNA-templated transcription initiation"/>
    <property type="evidence" value="ECO:0007669"/>
    <property type="project" value="TreeGrafter"/>
</dbReference>
<dbReference type="CDD" id="cd16321">
    <property type="entry name" value="MraZ_C"/>
    <property type="match status" value="1"/>
</dbReference>
<comment type="subunit">
    <text evidence="7">Forms oligomers.</text>
</comment>
<dbReference type="GO" id="GO:0009295">
    <property type="term" value="C:nucleoid"/>
    <property type="evidence" value="ECO:0007669"/>
    <property type="project" value="UniProtKB-SubCell"/>
</dbReference>
<dbReference type="Gene3D" id="3.40.1550.20">
    <property type="entry name" value="Transcriptional regulator MraZ domain"/>
    <property type="match status" value="1"/>
</dbReference>
<evidence type="ECO:0000259" key="8">
    <source>
        <dbReference type="PROSITE" id="PS51740"/>
    </source>
</evidence>
<comment type="similarity">
    <text evidence="7">Belongs to the MraZ family.</text>
</comment>
<dbReference type="GO" id="GO:0003700">
    <property type="term" value="F:DNA-binding transcription factor activity"/>
    <property type="evidence" value="ECO:0007669"/>
    <property type="project" value="UniProtKB-UniRule"/>
</dbReference>
<keyword evidence="2 7" id="KW-0963">Cytoplasm</keyword>
<dbReference type="HAMAP" id="MF_01008">
    <property type="entry name" value="MraZ"/>
    <property type="match status" value="1"/>
</dbReference>
<keyword evidence="3" id="KW-0677">Repeat</keyword>
<dbReference type="STRING" id="1121322.SAMN02745136_01319"/>
<evidence type="ECO:0000256" key="5">
    <source>
        <dbReference type="ARBA" id="ARBA00023125"/>
    </source>
</evidence>
<protein>
    <recommendedName>
        <fullName evidence="1 7">Transcriptional regulator MraZ</fullName>
    </recommendedName>
</protein>
<evidence type="ECO:0000256" key="6">
    <source>
        <dbReference type="ARBA" id="ARBA00023163"/>
    </source>
</evidence>
<evidence type="ECO:0000256" key="3">
    <source>
        <dbReference type="ARBA" id="ARBA00022737"/>
    </source>
</evidence>
<dbReference type="InterPro" id="IPR003444">
    <property type="entry name" value="MraZ"/>
</dbReference>
<dbReference type="EMBL" id="FRAC01000008">
    <property type="protein sequence ID" value="SHJ95555.1"/>
    <property type="molecule type" value="Genomic_DNA"/>
</dbReference>
<evidence type="ECO:0000256" key="7">
    <source>
        <dbReference type="HAMAP-Rule" id="MF_01008"/>
    </source>
</evidence>
<accession>A0A1M6NIK2</accession>
<dbReference type="InterPro" id="IPR038619">
    <property type="entry name" value="MraZ_sf"/>
</dbReference>
<proteinExistence type="inferred from homology"/>
<organism evidence="9 10">
    <name type="scientific">Anaerocolumna jejuensis DSM 15929</name>
    <dbReference type="NCBI Taxonomy" id="1121322"/>
    <lineage>
        <taxon>Bacteria</taxon>
        <taxon>Bacillati</taxon>
        <taxon>Bacillota</taxon>
        <taxon>Clostridia</taxon>
        <taxon>Lachnospirales</taxon>
        <taxon>Lachnospiraceae</taxon>
        <taxon>Anaerocolumna</taxon>
    </lineage>
</organism>
<evidence type="ECO:0000256" key="1">
    <source>
        <dbReference type="ARBA" id="ARBA00013860"/>
    </source>
</evidence>
<dbReference type="CDD" id="cd16320">
    <property type="entry name" value="MraZ_N"/>
    <property type="match status" value="1"/>
</dbReference>
<dbReference type="FunFam" id="3.40.1550.20:FF:000002">
    <property type="entry name" value="Transcriptional regulator MraZ"/>
    <property type="match status" value="1"/>
</dbReference>
<dbReference type="PROSITE" id="PS51740">
    <property type="entry name" value="SPOVT_ABRB"/>
    <property type="match status" value="2"/>
</dbReference>
<dbReference type="Pfam" id="PF02381">
    <property type="entry name" value="MraZ"/>
    <property type="match status" value="2"/>
</dbReference>
<evidence type="ECO:0000313" key="10">
    <source>
        <dbReference type="Proteomes" id="UP000184386"/>
    </source>
</evidence>
<comment type="subcellular location">
    <subcellularLocation>
        <location evidence="7">Cytoplasm</location>
        <location evidence="7">Nucleoid</location>
    </subcellularLocation>
</comment>
<keyword evidence="5 7" id="KW-0238">DNA-binding</keyword>
<dbReference type="Proteomes" id="UP000184386">
    <property type="component" value="Unassembled WGS sequence"/>
</dbReference>
<dbReference type="AlphaFoldDB" id="A0A1M6NIK2"/>
<reference evidence="9 10" key="1">
    <citation type="submission" date="2016-11" db="EMBL/GenBank/DDBJ databases">
        <authorList>
            <person name="Jaros S."/>
            <person name="Januszkiewicz K."/>
            <person name="Wedrychowicz H."/>
        </authorList>
    </citation>
    <scope>NUCLEOTIDE SEQUENCE [LARGE SCALE GENOMIC DNA]</scope>
    <source>
        <strain evidence="9 10">DSM 15929</strain>
    </source>
</reference>
<name>A0A1M6NIK2_9FIRM</name>
<dbReference type="InterPro" id="IPR035644">
    <property type="entry name" value="MraZ_C"/>
</dbReference>
<dbReference type="PANTHER" id="PTHR34701:SF1">
    <property type="entry name" value="TRANSCRIPTIONAL REGULATOR MRAZ"/>
    <property type="match status" value="1"/>
</dbReference>
<dbReference type="OrthoDB" id="9807753at2"/>
<dbReference type="PANTHER" id="PTHR34701">
    <property type="entry name" value="TRANSCRIPTIONAL REGULATOR MRAZ"/>
    <property type="match status" value="1"/>
</dbReference>
<dbReference type="NCBIfam" id="TIGR00242">
    <property type="entry name" value="division/cell wall cluster transcriptional repressor MraZ"/>
    <property type="match status" value="1"/>
</dbReference>
<dbReference type="RefSeq" id="WP_073274108.1">
    <property type="nucleotide sequence ID" value="NZ_FRAC01000008.1"/>
</dbReference>
<evidence type="ECO:0000256" key="4">
    <source>
        <dbReference type="ARBA" id="ARBA00023015"/>
    </source>
</evidence>